<protein>
    <submittedName>
        <fullName evidence="2">Uncharacterized protein</fullName>
    </submittedName>
</protein>
<dbReference type="RefSeq" id="WP_149678826.1">
    <property type="nucleotide sequence ID" value="NZ_FQZP01000026.1"/>
</dbReference>
<accession>A0A1M6GTP6</accession>
<evidence type="ECO:0000256" key="1">
    <source>
        <dbReference type="SAM" id="Phobius"/>
    </source>
</evidence>
<evidence type="ECO:0000313" key="2">
    <source>
        <dbReference type="EMBL" id="SHJ13323.1"/>
    </source>
</evidence>
<reference evidence="2 3" key="1">
    <citation type="submission" date="2016-11" db="EMBL/GenBank/DDBJ databases">
        <authorList>
            <person name="Varghese N."/>
            <person name="Submissions S."/>
        </authorList>
    </citation>
    <scope>NUCLEOTIDE SEQUENCE [LARGE SCALE GENOMIC DNA]</scope>
    <source>
        <strain evidence="2 3">DSM 19027</strain>
    </source>
</reference>
<gene>
    <name evidence="2" type="ORF">SAMN05444373_102632</name>
</gene>
<keyword evidence="1" id="KW-1133">Transmembrane helix</keyword>
<proteinExistence type="predicted"/>
<dbReference type="EMBL" id="FQZP01000026">
    <property type="protein sequence ID" value="SHJ13323.1"/>
    <property type="molecule type" value="Genomic_DNA"/>
</dbReference>
<keyword evidence="1" id="KW-0472">Membrane</keyword>
<keyword evidence="3" id="KW-1185">Reference proteome</keyword>
<dbReference type="AlphaFoldDB" id="A0A1M6GTP6"/>
<feature type="transmembrane region" description="Helical" evidence="1">
    <location>
        <begin position="37"/>
        <end position="58"/>
    </location>
</feature>
<dbReference type="Proteomes" id="UP000324781">
    <property type="component" value="Unassembled WGS sequence"/>
</dbReference>
<evidence type="ECO:0000313" key="3">
    <source>
        <dbReference type="Proteomes" id="UP000324781"/>
    </source>
</evidence>
<organism evidence="2 3">
    <name type="scientific">Thermoclostridium caenicola</name>
    <dbReference type="NCBI Taxonomy" id="659425"/>
    <lineage>
        <taxon>Bacteria</taxon>
        <taxon>Bacillati</taxon>
        <taxon>Bacillota</taxon>
        <taxon>Clostridia</taxon>
        <taxon>Eubacteriales</taxon>
        <taxon>Oscillospiraceae</taxon>
        <taxon>Thermoclostridium</taxon>
    </lineage>
</organism>
<sequence>MVGDIPDPATNTITIIDDPNVPNGPVNITGDGNNTTLIFLATFLAVLVLILLLVIFALA</sequence>
<name>A0A1M6GTP6_9FIRM</name>
<keyword evidence="1" id="KW-0812">Transmembrane</keyword>